<gene>
    <name evidence="1" type="ORF">PPYR_01374</name>
</gene>
<keyword evidence="2" id="KW-1185">Reference proteome</keyword>
<proteinExistence type="predicted"/>
<accession>A0A5N4B4C7</accession>
<reference evidence="1 2" key="1">
    <citation type="journal article" date="2018" name="Elife">
        <title>Firefly genomes illuminate parallel origins of bioluminescence in beetles.</title>
        <authorList>
            <person name="Fallon T.R."/>
            <person name="Lower S.E."/>
            <person name="Chang C.H."/>
            <person name="Bessho-Uehara M."/>
            <person name="Martin G.J."/>
            <person name="Bewick A.J."/>
            <person name="Behringer M."/>
            <person name="Debat H.J."/>
            <person name="Wong I."/>
            <person name="Day J.C."/>
            <person name="Suvorov A."/>
            <person name="Silva C.J."/>
            <person name="Stanger-Hall K.F."/>
            <person name="Hall D.W."/>
            <person name="Schmitz R.J."/>
            <person name="Nelson D.R."/>
            <person name="Lewis S.M."/>
            <person name="Shigenobu S."/>
            <person name="Bybee S.M."/>
            <person name="Larracuente A.M."/>
            <person name="Oba Y."/>
            <person name="Weng J.K."/>
        </authorList>
    </citation>
    <scope>NUCLEOTIDE SEQUENCE [LARGE SCALE GENOMIC DNA]</scope>
    <source>
        <strain evidence="1">1611_PpyrPB1</strain>
        <tissue evidence="1">Whole body</tissue>
    </source>
</reference>
<dbReference type="EMBL" id="VVIM01000001">
    <property type="protein sequence ID" value="KAB0804404.1"/>
    <property type="molecule type" value="Genomic_DNA"/>
</dbReference>
<protein>
    <submittedName>
        <fullName evidence="1">Uncharacterized protein</fullName>
    </submittedName>
</protein>
<sequence>MRQSSYVKTRKGSEDSQSSLTKIFSLSLLLLALSSGKTYIILSDFHFLQGVERPMFINFTKLLDESFQLKILRIPRKIIKFRGKPHTFHFLKKLPKARFLV</sequence>
<evidence type="ECO:0000313" key="2">
    <source>
        <dbReference type="Proteomes" id="UP000327044"/>
    </source>
</evidence>
<evidence type="ECO:0000313" key="1">
    <source>
        <dbReference type="EMBL" id="KAB0804404.1"/>
    </source>
</evidence>
<dbReference type="InParanoid" id="A0A5N4B4C7"/>
<dbReference type="AlphaFoldDB" id="A0A5N4B4C7"/>
<comment type="caution">
    <text evidence="1">The sequence shown here is derived from an EMBL/GenBank/DDBJ whole genome shotgun (WGS) entry which is preliminary data.</text>
</comment>
<dbReference type="Proteomes" id="UP000327044">
    <property type="component" value="Unassembled WGS sequence"/>
</dbReference>
<organism evidence="1 2">
    <name type="scientific">Photinus pyralis</name>
    <name type="common">Common eastern firefly</name>
    <name type="synonym">Lampyris pyralis</name>
    <dbReference type="NCBI Taxonomy" id="7054"/>
    <lineage>
        <taxon>Eukaryota</taxon>
        <taxon>Metazoa</taxon>
        <taxon>Ecdysozoa</taxon>
        <taxon>Arthropoda</taxon>
        <taxon>Hexapoda</taxon>
        <taxon>Insecta</taxon>
        <taxon>Pterygota</taxon>
        <taxon>Neoptera</taxon>
        <taxon>Endopterygota</taxon>
        <taxon>Coleoptera</taxon>
        <taxon>Polyphaga</taxon>
        <taxon>Elateriformia</taxon>
        <taxon>Elateroidea</taxon>
        <taxon>Lampyridae</taxon>
        <taxon>Lampyrinae</taxon>
        <taxon>Photinus</taxon>
    </lineage>
</organism>
<name>A0A5N4B4C7_PHOPY</name>